<evidence type="ECO:0000256" key="1">
    <source>
        <dbReference type="ARBA" id="ARBA00023235"/>
    </source>
</evidence>
<dbReference type="SUPFAM" id="SSF75445">
    <property type="entry name" value="D-ribose-5-phosphate isomerase (RpiA), lid domain"/>
    <property type="match status" value="1"/>
</dbReference>
<dbReference type="InterPro" id="IPR037171">
    <property type="entry name" value="NagB/RpiA_transferase-like"/>
</dbReference>
<dbReference type="EC" id="5.3.1.6" evidence="2"/>
<dbReference type="OrthoDB" id="5870696at2"/>
<dbReference type="Gene3D" id="3.40.50.1360">
    <property type="match status" value="1"/>
</dbReference>
<gene>
    <name evidence="3" type="primary">rpiA</name>
    <name evidence="3" type="ORF">DXN05_19835</name>
</gene>
<dbReference type="NCBIfam" id="TIGR00021">
    <property type="entry name" value="rpiA"/>
    <property type="match status" value="1"/>
</dbReference>
<organism evidence="3 4">
    <name type="scientific">Deminuibacter soli</name>
    <dbReference type="NCBI Taxonomy" id="2291815"/>
    <lineage>
        <taxon>Bacteria</taxon>
        <taxon>Pseudomonadati</taxon>
        <taxon>Bacteroidota</taxon>
        <taxon>Chitinophagia</taxon>
        <taxon>Chitinophagales</taxon>
        <taxon>Chitinophagaceae</taxon>
        <taxon>Deminuibacter</taxon>
    </lineage>
</organism>
<dbReference type="Proteomes" id="UP000261284">
    <property type="component" value="Unassembled WGS sequence"/>
</dbReference>
<dbReference type="GO" id="GO:0006014">
    <property type="term" value="P:D-ribose metabolic process"/>
    <property type="evidence" value="ECO:0007669"/>
    <property type="project" value="TreeGrafter"/>
</dbReference>
<evidence type="ECO:0000256" key="2">
    <source>
        <dbReference type="NCBIfam" id="TIGR00021"/>
    </source>
</evidence>
<proteinExistence type="predicted"/>
<evidence type="ECO:0000313" key="3">
    <source>
        <dbReference type="EMBL" id="RFM26478.1"/>
    </source>
</evidence>
<dbReference type="Gene3D" id="3.30.70.260">
    <property type="match status" value="1"/>
</dbReference>
<protein>
    <recommendedName>
        <fullName evidence="2">Ribose 5-phosphate isomerase A</fullName>
        <ecNumber evidence="2">5.3.1.6</ecNumber>
    </recommendedName>
</protein>
<dbReference type="GO" id="GO:0009052">
    <property type="term" value="P:pentose-phosphate shunt, non-oxidative branch"/>
    <property type="evidence" value="ECO:0007669"/>
    <property type="project" value="InterPro"/>
</dbReference>
<dbReference type="PANTHER" id="PTHR11934">
    <property type="entry name" value="RIBOSE-5-PHOSPHATE ISOMERASE"/>
    <property type="match status" value="1"/>
</dbReference>
<keyword evidence="1 3" id="KW-0413">Isomerase</keyword>
<dbReference type="AlphaFoldDB" id="A0A3E1NFB4"/>
<dbReference type="SUPFAM" id="SSF100950">
    <property type="entry name" value="NagB/RpiA/CoA transferase-like"/>
    <property type="match status" value="1"/>
</dbReference>
<name>A0A3E1NFB4_9BACT</name>
<accession>A0A3E1NFB4</accession>
<dbReference type="RefSeq" id="WP_116849031.1">
    <property type="nucleotide sequence ID" value="NZ_QTJU01000009.1"/>
</dbReference>
<dbReference type="GO" id="GO:0004751">
    <property type="term" value="F:ribose-5-phosphate isomerase activity"/>
    <property type="evidence" value="ECO:0007669"/>
    <property type="project" value="UniProtKB-UniRule"/>
</dbReference>
<comment type="caution">
    <text evidence="3">The sequence shown here is derived from an EMBL/GenBank/DDBJ whole genome shotgun (WGS) entry which is preliminary data.</text>
</comment>
<dbReference type="PANTHER" id="PTHR11934:SF0">
    <property type="entry name" value="RIBOSE-5-PHOSPHATE ISOMERASE"/>
    <property type="match status" value="1"/>
</dbReference>
<keyword evidence="4" id="KW-1185">Reference proteome</keyword>
<dbReference type="GO" id="GO:0005829">
    <property type="term" value="C:cytosol"/>
    <property type="evidence" value="ECO:0007669"/>
    <property type="project" value="TreeGrafter"/>
</dbReference>
<dbReference type="InterPro" id="IPR004788">
    <property type="entry name" value="Ribose5P_isomerase_type_A"/>
</dbReference>
<sequence>MDLKKEAARAAVQFVQHNHRIGLGAGSTMAHMADLLQQKAAEGLAFRVYTSSFSTARLLQQKGFAVQQATHTSAIDLYFDGCDQFDAGLNALKSGGGVHTSEKILAFMAGEFILVGDESKYVQELSTRFPLVVEVLPEALTYVQAQIGRLFAGTTSSLRQAPQKDGAIVTDHGNYLLDVMFTAWPPLEQINPAAKSIPGVVETSLFFGIAQKAVIAGEQGVQVLYKQQ</sequence>
<dbReference type="CDD" id="cd01398">
    <property type="entry name" value="RPI_A"/>
    <property type="match status" value="1"/>
</dbReference>
<dbReference type="Pfam" id="PF06026">
    <property type="entry name" value="Rib_5-P_isom_A"/>
    <property type="match status" value="1"/>
</dbReference>
<dbReference type="EMBL" id="QTJU01000009">
    <property type="protein sequence ID" value="RFM26478.1"/>
    <property type="molecule type" value="Genomic_DNA"/>
</dbReference>
<reference evidence="3 4" key="1">
    <citation type="submission" date="2018-08" db="EMBL/GenBank/DDBJ databases">
        <title>Chitinophagaceae sp. K23C18032701, a novel bacterium isolated from forest soil.</title>
        <authorList>
            <person name="Wang C."/>
        </authorList>
    </citation>
    <scope>NUCLEOTIDE SEQUENCE [LARGE SCALE GENOMIC DNA]</scope>
    <source>
        <strain evidence="3 4">K23C18032701</strain>
    </source>
</reference>
<evidence type="ECO:0000313" key="4">
    <source>
        <dbReference type="Proteomes" id="UP000261284"/>
    </source>
</evidence>